<dbReference type="Pfam" id="PF08331">
    <property type="entry name" value="QueG_DUF1730"/>
    <property type="match status" value="1"/>
</dbReference>
<evidence type="ECO:0000256" key="8">
    <source>
        <dbReference type="ARBA" id="ARBA00023014"/>
    </source>
</evidence>
<dbReference type="FunFam" id="3.30.70.20:FF:000017">
    <property type="entry name" value="Epoxyqueuosine reductase"/>
    <property type="match status" value="1"/>
</dbReference>
<dbReference type="PROSITE" id="PS00198">
    <property type="entry name" value="4FE4S_FER_1"/>
    <property type="match status" value="1"/>
</dbReference>
<comment type="cofactor">
    <cofactor evidence="9">
        <name>[4Fe-4S] cluster</name>
        <dbReference type="ChEBI" id="CHEBI:49883"/>
    </cofactor>
    <text evidence="9">Binds 2 [4Fe-4S] clusters per monomer.</text>
</comment>
<comment type="catalytic activity">
    <reaction evidence="9">
        <text>epoxyqueuosine(34) in tRNA + AH2 = queuosine(34) in tRNA + A + H2O</text>
        <dbReference type="Rhea" id="RHEA:32159"/>
        <dbReference type="Rhea" id="RHEA-COMP:18571"/>
        <dbReference type="Rhea" id="RHEA-COMP:18582"/>
        <dbReference type="ChEBI" id="CHEBI:13193"/>
        <dbReference type="ChEBI" id="CHEBI:15377"/>
        <dbReference type="ChEBI" id="CHEBI:17499"/>
        <dbReference type="ChEBI" id="CHEBI:194431"/>
        <dbReference type="ChEBI" id="CHEBI:194443"/>
        <dbReference type="EC" id="1.17.99.6"/>
    </reaction>
</comment>
<dbReference type="InterPro" id="IPR004453">
    <property type="entry name" value="QueG"/>
</dbReference>
<proteinExistence type="inferred from homology"/>
<dbReference type="GO" id="GO:0008616">
    <property type="term" value="P:tRNA queuosine(34) biosynthetic process"/>
    <property type="evidence" value="ECO:0007669"/>
    <property type="project" value="UniProtKB-UniRule"/>
</dbReference>
<comment type="subcellular location">
    <subcellularLocation>
        <location evidence="9">Cytoplasm</location>
    </subcellularLocation>
</comment>
<evidence type="ECO:0000256" key="5">
    <source>
        <dbReference type="ARBA" id="ARBA00022785"/>
    </source>
</evidence>
<feature type="binding site" evidence="9">
    <location>
        <position position="266"/>
    </location>
    <ligand>
        <name>[4Fe-4S] cluster</name>
        <dbReference type="ChEBI" id="CHEBI:49883"/>
        <label>2</label>
    </ligand>
</feature>
<dbReference type="Gene3D" id="3.30.70.20">
    <property type="match status" value="1"/>
</dbReference>
<feature type="binding site" evidence="9">
    <location>
        <position position="245"/>
    </location>
    <ligand>
        <name>tRNA</name>
        <dbReference type="ChEBI" id="CHEBI:17843"/>
    </ligand>
</feature>
<dbReference type="PANTHER" id="PTHR30002:SF4">
    <property type="entry name" value="EPOXYQUEUOSINE REDUCTASE"/>
    <property type="match status" value="1"/>
</dbReference>
<dbReference type="AlphaFoldDB" id="A0A4R6Y7G1"/>
<dbReference type="InterPro" id="IPR017900">
    <property type="entry name" value="4Fe4S_Fe_S_CS"/>
</dbReference>
<feature type="binding site" evidence="9">
    <location>
        <position position="68"/>
    </location>
    <ligand>
        <name>cob(II)alamin</name>
        <dbReference type="ChEBI" id="CHEBI:16304"/>
    </ligand>
</feature>
<gene>
    <name evidence="9" type="primary">queG</name>
    <name evidence="11" type="ORF">DFR44_11133</name>
</gene>
<dbReference type="RefSeq" id="WP_133620277.1">
    <property type="nucleotide sequence ID" value="NZ_SNZE01000011.1"/>
</dbReference>
<feature type="binding site" evidence="9">
    <location>
        <position position="213"/>
    </location>
    <ligand>
        <name>[4Fe-4S] cluster</name>
        <dbReference type="ChEBI" id="CHEBI:49883"/>
        <label>1</label>
    </ligand>
</feature>
<comment type="subunit">
    <text evidence="9">Monomer.</text>
</comment>
<feature type="binding site" evidence="9">
    <location>
        <position position="263"/>
    </location>
    <ligand>
        <name>[4Fe-4S] cluster</name>
        <dbReference type="ChEBI" id="CHEBI:49883"/>
        <label>2</label>
    </ligand>
</feature>
<dbReference type="GO" id="GO:0031419">
    <property type="term" value="F:cobalamin binding"/>
    <property type="evidence" value="ECO:0007669"/>
    <property type="project" value="UniProtKB-KW"/>
</dbReference>
<comment type="cofactor">
    <cofactor evidence="9">
        <name>cob(II)alamin</name>
        <dbReference type="ChEBI" id="CHEBI:16304"/>
    </cofactor>
</comment>
<keyword evidence="8 9" id="KW-0411">Iron-sulfur</keyword>
<organism evidence="11 12">
    <name type="scientific">Hydromonas duriensis</name>
    <dbReference type="NCBI Taxonomy" id="1527608"/>
    <lineage>
        <taxon>Bacteria</taxon>
        <taxon>Pseudomonadati</taxon>
        <taxon>Pseudomonadota</taxon>
        <taxon>Betaproteobacteria</taxon>
        <taxon>Burkholderiales</taxon>
        <taxon>Burkholderiaceae</taxon>
        <taxon>Hydromonas</taxon>
    </lineage>
</organism>
<feature type="binding site" evidence="9">
    <location>
        <position position="156"/>
    </location>
    <ligand>
        <name>cob(II)alamin</name>
        <dbReference type="ChEBI" id="CHEBI:16304"/>
    </ligand>
</feature>
<sequence>MTTPKNSPHCNAAAELSAWIKAQALALGFAHVGISQPDLRSAKQAHLAWLEAQFQGEMDYMSRNIEARFQPDVLVPHTLSIISVALPYLATDLPDDWRADAWQNINNQNKAYVSRYALGRDYHKVVRNTLQKLASALAAHLANMTEQVLIYRAFADSAPVPEVEIAQQTALGWRGKHTLLLNRAHGSMFFLGELYVNLDLATDAPSSAHCGQCTACIDICPTRAIVAPYRVDARRCISYLTIEHKGEIPHEFRQAIGNRIYGCDDCQLVCPWNKFAQKSALSDFAVRHALDCSDLLALLQWDEATFKHNMAGSAAYRIGHAQWQRNVLLALGNAPTTPDVLTALQTFTTHHNPVVAEQARWSLAQHPK</sequence>
<keyword evidence="9" id="KW-0846">Cobalamin</keyword>
<keyword evidence="5 9" id="KW-0671">Queuosine biosynthesis</keyword>
<evidence type="ECO:0000256" key="4">
    <source>
        <dbReference type="ARBA" id="ARBA00022723"/>
    </source>
</evidence>
<feature type="active site" description="Proton donor" evidence="9">
    <location>
        <position position="156"/>
    </location>
</feature>
<reference evidence="11 12" key="1">
    <citation type="submission" date="2019-03" db="EMBL/GenBank/DDBJ databases">
        <title>Genomic Encyclopedia of Type Strains, Phase IV (KMG-IV): sequencing the most valuable type-strain genomes for metagenomic binning, comparative biology and taxonomic classification.</title>
        <authorList>
            <person name="Goeker M."/>
        </authorList>
    </citation>
    <scope>NUCLEOTIDE SEQUENCE [LARGE SCALE GENOMIC DNA]</scope>
    <source>
        <strain evidence="11 12">DSM 102852</strain>
    </source>
</reference>
<feature type="binding site" evidence="9">
    <location>
        <position position="220"/>
    </location>
    <ligand>
        <name>[4Fe-4S] cluster</name>
        <dbReference type="ChEBI" id="CHEBI:49883"/>
        <label>2</label>
    </ligand>
</feature>
<dbReference type="NCBIfam" id="TIGR00276">
    <property type="entry name" value="tRNA epoxyqueuosine(34) reductase QueG"/>
    <property type="match status" value="1"/>
</dbReference>
<keyword evidence="4 9" id="KW-0479">Metal-binding</keyword>
<comment type="caution">
    <text evidence="11">The sequence shown here is derived from an EMBL/GenBank/DDBJ whole genome shotgun (WGS) entry which is preliminary data.</text>
</comment>
<dbReference type="EC" id="1.17.99.6" evidence="9"/>
<keyword evidence="3 9" id="KW-0819">tRNA processing</keyword>
<feature type="domain" description="4Fe-4S ferredoxin-type" evidence="10">
    <location>
        <begin position="198"/>
        <end position="230"/>
    </location>
</feature>
<evidence type="ECO:0000313" key="11">
    <source>
        <dbReference type="EMBL" id="TDR31270.1"/>
    </source>
</evidence>
<dbReference type="PROSITE" id="PS51379">
    <property type="entry name" value="4FE4S_FER_2"/>
    <property type="match status" value="1"/>
</dbReference>
<keyword evidence="7 9" id="KW-0408">Iron</keyword>
<dbReference type="PANTHER" id="PTHR30002">
    <property type="entry name" value="EPOXYQUEUOSINE REDUCTASE"/>
    <property type="match status" value="1"/>
</dbReference>
<comment type="function">
    <text evidence="9">Catalyzes the conversion of epoxyqueuosine (oQ) to queuosine (Q), which is a hypermodified base found in the wobble positions of tRNA(Asp), tRNA(Asn), tRNA(His) and tRNA(Tyr).</text>
</comment>
<keyword evidence="6 9" id="KW-0560">Oxidoreductase</keyword>
<comment type="pathway">
    <text evidence="9">tRNA modification; tRNA-queuosine biosynthesis.</text>
</comment>
<feature type="binding site" evidence="9">
    <location>
        <position position="191"/>
    </location>
    <ligand>
        <name>cob(II)alamin</name>
        <dbReference type="ChEBI" id="CHEBI:16304"/>
    </ligand>
</feature>
<comment type="similarity">
    <text evidence="9">Belongs to the QueG family.</text>
</comment>
<evidence type="ECO:0000313" key="12">
    <source>
        <dbReference type="Proteomes" id="UP000294480"/>
    </source>
</evidence>
<dbReference type="GO" id="GO:0046872">
    <property type="term" value="F:metal ion binding"/>
    <property type="evidence" value="ECO:0007669"/>
    <property type="project" value="UniProtKB-KW"/>
</dbReference>
<evidence type="ECO:0000256" key="6">
    <source>
        <dbReference type="ARBA" id="ARBA00023002"/>
    </source>
</evidence>
<feature type="binding site" evidence="9">
    <location>
        <position position="236"/>
    </location>
    <ligand>
        <name>[4Fe-4S] cluster</name>
        <dbReference type="ChEBI" id="CHEBI:49883"/>
        <label>2</label>
    </ligand>
</feature>
<feature type="binding site" evidence="9">
    <location>
        <begin position="263"/>
        <end position="264"/>
    </location>
    <ligand>
        <name>cob(II)alamin</name>
        <dbReference type="ChEBI" id="CHEBI:16304"/>
    </ligand>
</feature>
<dbReference type="GO" id="GO:0052693">
    <property type="term" value="F:epoxyqueuosine reductase activity"/>
    <property type="evidence" value="ECO:0007669"/>
    <property type="project" value="UniProtKB-UniRule"/>
</dbReference>
<comment type="caution">
    <text evidence="9">Lacks conserved residue(s) required for the propagation of feature annotation.</text>
</comment>
<evidence type="ECO:0000259" key="10">
    <source>
        <dbReference type="PROSITE" id="PS51379"/>
    </source>
</evidence>
<dbReference type="Pfam" id="PF13484">
    <property type="entry name" value="Fer4_16"/>
    <property type="match status" value="1"/>
</dbReference>
<keyword evidence="1 9" id="KW-0004">4Fe-4S</keyword>
<feature type="binding site" evidence="9">
    <location>
        <position position="180"/>
    </location>
    <ligand>
        <name>cob(II)alamin</name>
        <dbReference type="ChEBI" id="CHEBI:16304"/>
    </ligand>
</feature>
<feature type="binding site" evidence="9">
    <location>
        <position position="216"/>
    </location>
    <ligand>
        <name>[4Fe-4S] cluster</name>
        <dbReference type="ChEBI" id="CHEBI:49883"/>
        <label>1</label>
    </ligand>
</feature>
<feature type="binding site" evidence="9">
    <location>
        <position position="270"/>
    </location>
    <ligand>
        <name>[4Fe-4S] cluster</name>
        <dbReference type="ChEBI" id="CHEBI:49883"/>
        <label>1</label>
    </ligand>
</feature>
<evidence type="ECO:0000256" key="1">
    <source>
        <dbReference type="ARBA" id="ARBA00022485"/>
    </source>
</evidence>
<dbReference type="SUPFAM" id="SSF46548">
    <property type="entry name" value="alpha-helical ferredoxin"/>
    <property type="match status" value="1"/>
</dbReference>
<accession>A0A4R6Y7G1</accession>
<dbReference type="GO" id="GO:0005737">
    <property type="term" value="C:cytoplasm"/>
    <property type="evidence" value="ECO:0007669"/>
    <property type="project" value="UniProtKB-SubCell"/>
</dbReference>
<dbReference type="EMBL" id="SNZE01000011">
    <property type="protein sequence ID" value="TDR31270.1"/>
    <property type="molecule type" value="Genomic_DNA"/>
</dbReference>
<evidence type="ECO:0000256" key="2">
    <source>
        <dbReference type="ARBA" id="ARBA00022490"/>
    </source>
</evidence>
<keyword evidence="12" id="KW-1185">Reference proteome</keyword>
<evidence type="ECO:0000256" key="9">
    <source>
        <dbReference type="HAMAP-Rule" id="MF_00916"/>
    </source>
</evidence>
<protein>
    <recommendedName>
        <fullName evidence="9">Epoxyqueuosine reductase</fullName>
        <ecNumber evidence="9">1.17.99.6</ecNumber>
    </recommendedName>
    <alternativeName>
        <fullName evidence="9">Queuosine biosynthesis protein QueG</fullName>
    </alternativeName>
</protein>
<dbReference type="OrthoDB" id="9784571at2"/>
<dbReference type="InterPro" id="IPR013542">
    <property type="entry name" value="QueG_DUF1730"/>
</dbReference>
<dbReference type="HAMAP" id="MF_00916">
    <property type="entry name" value="QueG"/>
    <property type="match status" value="1"/>
</dbReference>
<name>A0A4R6Y7G1_9BURK</name>
<feature type="binding site" evidence="9">
    <location>
        <position position="238"/>
    </location>
    <ligand>
        <name>cob(II)alamin</name>
        <dbReference type="ChEBI" id="CHEBI:16304"/>
    </ligand>
</feature>
<evidence type="ECO:0000256" key="3">
    <source>
        <dbReference type="ARBA" id="ARBA00022694"/>
    </source>
</evidence>
<dbReference type="GO" id="GO:0051539">
    <property type="term" value="F:4 iron, 4 sulfur cluster binding"/>
    <property type="evidence" value="ECO:0007669"/>
    <property type="project" value="UniProtKB-KW"/>
</dbReference>
<evidence type="ECO:0000256" key="7">
    <source>
        <dbReference type="ARBA" id="ARBA00023004"/>
    </source>
</evidence>
<dbReference type="UniPathway" id="UPA00392"/>
<dbReference type="Proteomes" id="UP000294480">
    <property type="component" value="Unassembled WGS sequence"/>
</dbReference>
<feature type="binding site" evidence="9">
    <location>
        <position position="210"/>
    </location>
    <ligand>
        <name>[4Fe-4S] cluster</name>
        <dbReference type="ChEBI" id="CHEBI:49883"/>
        <label>1</label>
    </ligand>
</feature>
<dbReference type="InterPro" id="IPR017896">
    <property type="entry name" value="4Fe4S_Fe-S-bd"/>
</dbReference>
<keyword evidence="9" id="KW-0170">Cobalt</keyword>
<keyword evidence="2 9" id="KW-0963">Cytoplasm</keyword>